<dbReference type="AlphaFoldDB" id="A0A1V4KBZ7"/>
<feature type="region of interest" description="Disordered" evidence="1">
    <location>
        <begin position="1"/>
        <end position="24"/>
    </location>
</feature>
<dbReference type="EMBL" id="LSYS01003958">
    <property type="protein sequence ID" value="OPJ81881.1"/>
    <property type="molecule type" value="Genomic_DNA"/>
</dbReference>
<dbReference type="Proteomes" id="UP000190648">
    <property type="component" value="Unassembled WGS sequence"/>
</dbReference>
<organism evidence="2 3">
    <name type="scientific">Patagioenas fasciata monilis</name>
    <dbReference type="NCBI Taxonomy" id="372326"/>
    <lineage>
        <taxon>Eukaryota</taxon>
        <taxon>Metazoa</taxon>
        <taxon>Chordata</taxon>
        <taxon>Craniata</taxon>
        <taxon>Vertebrata</taxon>
        <taxon>Euteleostomi</taxon>
        <taxon>Archelosauria</taxon>
        <taxon>Archosauria</taxon>
        <taxon>Dinosauria</taxon>
        <taxon>Saurischia</taxon>
        <taxon>Theropoda</taxon>
        <taxon>Coelurosauria</taxon>
        <taxon>Aves</taxon>
        <taxon>Neognathae</taxon>
        <taxon>Neoaves</taxon>
        <taxon>Columbimorphae</taxon>
        <taxon>Columbiformes</taxon>
        <taxon>Columbidae</taxon>
        <taxon>Patagioenas</taxon>
    </lineage>
</organism>
<gene>
    <name evidence="2" type="ORF">AV530_014413</name>
</gene>
<evidence type="ECO:0000313" key="3">
    <source>
        <dbReference type="Proteomes" id="UP000190648"/>
    </source>
</evidence>
<name>A0A1V4KBZ7_PATFA</name>
<reference evidence="2 3" key="1">
    <citation type="submission" date="2016-02" db="EMBL/GenBank/DDBJ databases">
        <title>Band-tailed pigeon sequencing and assembly.</title>
        <authorList>
            <person name="Soares A.E."/>
            <person name="Novak B.J."/>
            <person name="Rice E.S."/>
            <person name="O'Connell B."/>
            <person name="Chang D."/>
            <person name="Weber S."/>
            <person name="Shapiro B."/>
        </authorList>
    </citation>
    <scope>NUCLEOTIDE SEQUENCE [LARGE SCALE GENOMIC DNA]</scope>
    <source>
        <strain evidence="2">BTP2013</strain>
        <tissue evidence="2">Blood</tissue>
    </source>
</reference>
<evidence type="ECO:0000313" key="2">
    <source>
        <dbReference type="EMBL" id="OPJ81881.1"/>
    </source>
</evidence>
<comment type="caution">
    <text evidence="2">The sequence shown here is derived from an EMBL/GenBank/DDBJ whole genome shotgun (WGS) entry which is preliminary data.</text>
</comment>
<proteinExistence type="predicted"/>
<protein>
    <submittedName>
        <fullName evidence="2">Uncharacterized protein</fullName>
    </submittedName>
</protein>
<accession>A0A1V4KBZ7</accession>
<sequence>MNNCTRKRKDSSYHGRNNLRTLSPPEMMKSEPVLLPFVIKSFAGIRNWFWKFKTIDGSIIKYFNFSWHSCF</sequence>
<keyword evidence="3" id="KW-1185">Reference proteome</keyword>
<evidence type="ECO:0000256" key="1">
    <source>
        <dbReference type="SAM" id="MobiDB-lite"/>
    </source>
</evidence>